<keyword evidence="2" id="KW-1185">Reference proteome</keyword>
<name>A0A3G9IX84_9BACL</name>
<dbReference type="Proteomes" id="UP000275368">
    <property type="component" value="Chromosome"/>
</dbReference>
<gene>
    <name evidence="1" type="ORF">Back11_42770</name>
</gene>
<reference evidence="1 2" key="1">
    <citation type="submission" date="2018-11" db="EMBL/GenBank/DDBJ databases">
        <title>Complete genome sequence of Paenibacillus baekrokdamisoli strain KCTC 33723.</title>
        <authorList>
            <person name="Kang S.W."/>
            <person name="Lee K.C."/>
            <person name="Kim K.K."/>
            <person name="Kim J.S."/>
            <person name="Kim D.S."/>
            <person name="Ko S.H."/>
            <person name="Yang S.H."/>
            <person name="Lee J.S."/>
        </authorList>
    </citation>
    <scope>NUCLEOTIDE SEQUENCE [LARGE SCALE GENOMIC DNA]</scope>
    <source>
        <strain evidence="1 2">KCTC 33723</strain>
    </source>
</reference>
<dbReference type="KEGG" id="pbk:Back11_42770"/>
<dbReference type="EMBL" id="AP019308">
    <property type="protein sequence ID" value="BBH22932.1"/>
    <property type="molecule type" value="Genomic_DNA"/>
</dbReference>
<proteinExistence type="predicted"/>
<sequence>MTNNSRQPRSWRRRDLDGFSPLAEAGPSVTIEAIASFLLEEKFYSLYLSYDISRAALRVI</sequence>
<accession>A0A3G9IX84</accession>
<evidence type="ECO:0000313" key="2">
    <source>
        <dbReference type="Proteomes" id="UP000275368"/>
    </source>
</evidence>
<protein>
    <submittedName>
        <fullName evidence="1">Uncharacterized protein</fullName>
    </submittedName>
</protein>
<evidence type="ECO:0000313" key="1">
    <source>
        <dbReference type="EMBL" id="BBH22932.1"/>
    </source>
</evidence>
<organism evidence="1 2">
    <name type="scientific">Paenibacillus baekrokdamisoli</name>
    <dbReference type="NCBI Taxonomy" id="1712516"/>
    <lineage>
        <taxon>Bacteria</taxon>
        <taxon>Bacillati</taxon>
        <taxon>Bacillota</taxon>
        <taxon>Bacilli</taxon>
        <taxon>Bacillales</taxon>
        <taxon>Paenibacillaceae</taxon>
        <taxon>Paenibacillus</taxon>
    </lineage>
</organism>
<dbReference type="AlphaFoldDB" id="A0A3G9IX84"/>